<dbReference type="SUPFAM" id="SSF48452">
    <property type="entry name" value="TPR-like"/>
    <property type="match status" value="1"/>
</dbReference>
<dbReference type="Gene3D" id="1.10.10.10">
    <property type="entry name" value="Winged helix-like DNA-binding domain superfamily/Winged helix DNA-binding domain"/>
    <property type="match status" value="1"/>
</dbReference>
<dbReference type="EMBL" id="VFOX01000001">
    <property type="protein sequence ID" value="TQL85987.1"/>
    <property type="molecule type" value="Genomic_DNA"/>
</dbReference>
<accession>A0A543BMC6</accession>
<dbReference type="GO" id="GO:0003677">
    <property type="term" value="F:DNA binding"/>
    <property type="evidence" value="ECO:0007669"/>
    <property type="project" value="UniProtKB-KW"/>
</dbReference>
<gene>
    <name evidence="5" type="ORF">FB560_1625</name>
</gene>
<dbReference type="CDD" id="cd06170">
    <property type="entry name" value="LuxR_C_like"/>
    <property type="match status" value="1"/>
</dbReference>
<dbReference type="Proteomes" id="UP000317209">
    <property type="component" value="Unassembled WGS sequence"/>
</dbReference>
<evidence type="ECO:0000313" key="6">
    <source>
        <dbReference type="Proteomes" id="UP000317209"/>
    </source>
</evidence>
<dbReference type="InterPro" id="IPR011990">
    <property type="entry name" value="TPR-like_helical_dom_sf"/>
</dbReference>
<dbReference type="SUPFAM" id="SSF46894">
    <property type="entry name" value="C-terminal effector domain of the bipartite response regulators"/>
    <property type="match status" value="1"/>
</dbReference>
<evidence type="ECO:0000256" key="1">
    <source>
        <dbReference type="ARBA" id="ARBA00023015"/>
    </source>
</evidence>
<dbReference type="PROSITE" id="PS50043">
    <property type="entry name" value="HTH_LUXR_2"/>
    <property type="match status" value="1"/>
</dbReference>
<keyword evidence="3" id="KW-0804">Transcription</keyword>
<dbReference type="InterPro" id="IPR036388">
    <property type="entry name" value="WH-like_DNA-bd_sf"/>
</dbReference>
<comment type="caution">
    <text evidence="5">The sequence shown here is derived from an EMBL/GenBank/DDBJ whole genome shotgun (WGS) entry which is preliminary data.</text>
</comment>
<evidence type="ECO:0000313" key="5">
    <source>
        <dbReference type="EMBL" id="TQL85987.1"/>
    </source>
</evidence>
<dbReference type="GO" id="GO:0006355">
    <property type="term" value="P:regulation of DNA-templated transcription"/>
    <property type="evidence" value="ECO:0007669"/>
    <property type="project" value="InterPro"/>
</dbReference>
<name>A0A543BMC6_9MICO</name>
<dbReference type="PANTHER" id="PTHR44688">
    <property type="entry name" value="DNA-BINDING TRANSCRIPTIONAL ACTIVATOR DEVR_DOSR"/>
    <property type="match status" value="1"/>
</dbReference>
<evidence type="ECO:0000256" key="3">
    <source>
        <dbReference type="ARBA" id="ARBA00023163"/>
    </source>
</evidence>
<keyword evidence="6" id="KW-1185">Reference proteome</keyword>
<evidence type="ECO:0000259" key="4">
    <source>
        <dbReference type="PROSITE" id="PS50043"/>
    </source>
</evidence>
<keyword evidence="2" id="KW-0238">DNA-binding</keyword>
<dbReference type="InterPro" id="IPR000792">
    <property type="entry name" value="Tscrpt_reg_LuxR_C"/>
</dbReference>
<dbReference type="SMART" id="SM00421">
    <property type="entry name" value="HTH_LUXR"/>
    <property type="match status" value="1"/>
</dbReference>
<evidence type="ECO:0000256" key="2">
    <source>
        <dbReference type="ARBA" id="ARBA00023125"/>
    </source>
</evidence>
<keyword evidence="1" id="KW-0805">Transcription regulation</keyword>
<proteinExistence type="predicted"/>
<dbReference type="AlphaFoldDB" id="A0A543BMC6"/>
<dbReference type="PANTHER" id="PTHR44688:SF16">
    <property type="entry name" value="DNA-BINDING TRANSCRIPTIONAL ACTIVATOR DEVR_DOSR"/>
    <property type="match status" value="1"/>
</dbReference>
<dbReference type="Pfam" id="PF00196">
    <property type="entry name" value="GerE"/>
    <property type="match status" value="1"/>
</dbReference>
<reference evidence="5 6" key="1">
    <citation type="submission" date="2019-06" db="EMBL/GenBank/DDBJ databases">
        <title>Sequencing the genomes of 1000 actinobacteria strains.</title>
        <authorList>
            <person name="Klenk H.-P."/>
        </authorList>
    </citation>
    <scope>NUCLEOTIDE SEQUENCE [LARGE SCALE GENOMIC DNA]</scope>
    <source>
        <strain evidence="5 6">DSM 20169</strain>
    </source>
</reference>
<protein>
    <submittedName>
        <fullName evidence="5">Regulatory LuxR family protein</fullName>
    </submittedName>
</protein>
<dbReference type="InterPro" id="IPR016032">
    <property type="entry name" value="Sig_transdc_resp-reg_C-effctor"/>
</dbReference>
<sequence>MTSCVSIAPGPVGRRYSGAVIEAVRHELASGDPEQARRTLRRNWLRLILESHTAELEQLCLAAPDPHDPHVLLIRACCRDLLGDTFGATFLRGQGMRVASDDFVACFTELLLAPDTPTKAALADRAREALSQCGPDDDYPSALFLLGWTEVRLRRDPAGAIALLRSAADEARLRGHAETLRLAQSNLAFALTHAGLFTEAEQILDALPASASPSDWDRFEGGLPQANRGCIAYWRGDFEGAIVHLDSVIADGTPGNNFEALARLYLVMSLIALRRQDRYYNAGALLQGVSRADKHGVPWDTLRRVVSAWLSHAEDRDDRARGVAAPVLSARTGAPVAHARLAELYRVMGEPALAAQALRLASTTALPRYALVNTLVTSAALNAEAGRGPQAHEQLDRALEAATAEKVLAPFLADDEVIGDLLGAHVHRGSRHHALLQSILERRGRLTSLLDGVLTRRESEILACLRTEMTAEEIATHLGISYPTVKTHIRSVYRKLGVSTRRAAVHAVDAR</sequence>
<dbReference type="Gene3D" id="1.25.40.10">
    <property type="entry name" value="Tetratricopeptide repeat domain"/>
    <property type="match status" value="1"/>
</dbReference>
<organism evidence="5 6">
    <name type="scientific">Microbacterium saperdae</name>
    <dbReference type="NCBI Taxonomy" id="69368"/>
    <lineage>
        <taxon>Bacteria</taxon>
        <taxon>Bacillati</taxon>
        <taxon>Actinomycetota</taxon>
        <taxon>Actinomycetes</taxon>
        <taxon>Micrococcales</taxon>
        <taxon>Microbacteriaceae</taxon>
        <taxon>Microbacterium</taxon>
    </lineage>
</organism>
<feature type="domain" description="HTH luxR-type" evidence="4">
    <location>
        <begin position="447"/>
        <end position="511"/>
    </location>
</feature>
<dbReference type="PRINTS" id="PR00038">
    <property type="entry name" value="HTHLUXR"/>
</dbReference>